<evidence type="ECO:0000256" key="1">
    <source>
        <dbReference type="SAM" id="SignalP"/>
    </source>
</evidence>
<reference evidence="2 3" key="1">
    <citation type="submission" date="2023-12" db="EMBL/GenBank/DDBJ databases">
        <title>Genome sequencing and assembly of bacterial species from a model synthetic community.</title>
        <authorList>
            <person name="Hogle S.L."/>
        </authorList>
    </citation>
    <scope>NUCLEOTIDE SEQUENCE [LARGE SCALE GENOMIC DNA]</scope>
    <source>
        <strain evidence="2 3">HAMBI 2494</strain>
    </source>
</reference>
<name>A0ABZ0WR29_9BURK</name>
<keyword evidence="1" id="KW-0732">Signal</keyword>
<sequence length="148" mass="15964">MLAAVLAAVLATLAACASDADVDALRRSEIQLQEARAQASVTCASEAACKDAWRLTQDYIASHSATGVTHADADVIETAQPHGFGKVWLAAWKTPADGGGTLIRLKAMCQGMYRSDGTPGWFYQTCSGEIRRIDEGFRRFVEEGLKRN</sequence>
<protein>
    <recommendedName>
        <fullName evidence="4">Lipoprotein</fullName>
    </recommendedName>
</protein>
<evidence type="ECO:0000313" key="3">
    <source>
        <dbReference type="Proteomes" id="UP001325479"/>
    </source>
</evidence>
<feature type="signal peptide" evidence="1">
    <location>
        <begin position="1"/>
        <end position="17"/>
    </location>
</feature>
<keyword evidence="3" id="KW-1185">Reference proteome</keyword>
<evidence type="ECO:0008006" key="4">
    <source>
        <dbReference type="Google" id="ProtNLM"/>
    </source>
</evidence>
<dbReference type="Proteomes" id="UP001325479">
    <property type="component" value="Chromosome"/>
</dbReference>
<accession>A0ABZ0WR29</accession>
<feature type="chain" id="PRO_5045741643" description="Lipoprotein" evidence="1">
    <location>
        <begin position="18"/>
        <end position="148"/>
    </location>
</feature>
<dbReference type="EMBL" id="CP139965">
    <property type="protein sequence ID" value="WQD79743.1"/>
    <property type="molecule type" value="Genomic_DNA"/>
</dbReference>
<proteinExistence type="predicted"/>
<dbReference type="RefSeq" id="WP_114810602.1">
    <property type="nucleotide sequence ID" value="NZ_CP139965.1"/>
</dbReference>
<evidence type="ECO:0000313" key="2">
    <source>
        <dbReference type="EMBL" id="WQD79743.1"/>
    </source>
</evidence>
<organism evidence="2 3">
    <name type="scientific">Paraburkholderia kururiensis</name>
    <dbReference type="NCBI Taxonomy" id="984307"/>
    <lineage>
        <taxon>Bacteria</taxon>
        <taxon>Pseudomonadati</taxon>
        <taxon>Pseudomonadota</taxon>
        <taxon>Betaproteobacteria</taxon>
        <taxon>Burkholderiales</taxon>
        <taxon>Burkholderiaceae</taxon>
        <taxon>Paraburkholderia</taxon>
    </lineage>
</organism>
<gene>
    <name evidence="2" type="ORF">U0042_08695</name>
</gene>